<evidence type="ECO:0000256" key="6">
    <source>
        <dbReference type="HAMAP-Rule" id="MF_00361"/>
    </source>
</evidence>
<comment type="similarity">
    <text evidence="6">Belongs to the NAD kinase family.</text>
</comment>
<dbReference type="Pfam" id="PF20143">
    <property type="entry name" value="NAD_kinase_C"/>
    <property type="match status" value="1"/>
</dbReference>
<feature type="binding site" evidence="6">
    <location>
        <begin position="77"/>
        <end position="78"/>
    </location>
    <ligand>
        <name>NAD(+)</name>
        <dbReference type="ChEBI" id="CHEBI:57540"/>
    </ligand>
</feature>
<dbReference type="AlphaFoldDB" id="A0A7K0KHZ5"/>
<comment type="caution">
    <text evidence="6">Lacks conserved residue(s) required for the propagation of feature annotation.</text>
</comment>
<protein>
    <recommendedName>
        <fullName evidence="6">NAD kinase</fullName>
        <ecNumber evidence="6">2.7.1.23</ecNumber>
    </recommendedName>
    <alternativeName>
        <fullName evidence="6">ATP-dependent NAD kinase</fullName>
    </alternativeName>
</protein>
<dbReference type="GO" id="GO:0046872">
    <property type="term" value="F:metal ion binding"/>
    <property type="evidence" value="ECO:0007669"/>
    <property type="project" value="UniProtKB-UniRule"/>
</dbReference>
<dbReference type="Pfam" id="PF01513">
    <property type="entry name" value="NAD_kinase"/>
    <property type="match status" value="1"/>
</dbReference>
<dbReference type="NCBIfam" id="NF002521">
    <property type="entry name" value="PRK01911.1"/>
    <property type="match status" value="1"/>
</dbReference>
<dbReference type="HAMAP" id="MF_00361">
    <property type="entry name" value="NAD_kinase"/>
    <property type="match status" value="1"/>
</dbReference>
<keyword evidence="4 6" id="KW-0520">NAD</keyword>
<dbReference type="Gene3D" id="3.40.50.10330">
    <property type="entry name" value="Probable inorganic polyphosphate/atp-NAD kinase, domain 1"/>
    <property type="match status" value="1"/>
</dbReference>
<keyword evidence="8" id="KW-1185">Reference proteome</keyword>
<dbReference type="GO" id="GO:0051287">
    <property type="term" value="F:NAD binding"/>
    <property type="evidence" value="ECO:0007669"/>
    <property type="project" value="UniProtKB-ARBA"/>
</dbReference>
<feature type="active site" description="Proton acceptor" evidence="6">
    <location>
        <position position="77"/>
    </location>
</feature>
<dbReference type="GO" id="GO:0019674">
    <property type="term" value="P:NAD+ metabolic process"/>
    <property type="evidence" value="ECO:0007669"/>
    <property type="project" value="InterPro"/>
</dbReference>
<keyword evidence="3 6" id="KW-0521">NADP</keyword>
<sequence>MPQKHLRFALFGNAFQARKSVAIQHITDILKAHDAEVLIDRPYYEFLVRDQHLDIWHTDVFDGENFTADFAVSLGGDGTFLNAASRVGAKGIPMLGVNMGRLGFLADVLPSEVSMAFEEIYNDTYKIEEHSVIQAEAVGEQLSGCPFALNDIALLKRDMAAMISVRCSIDGEYLVTYQADGLIISTPTGSTAYSLSNGGPIIVPSAQNLCITPVAPHSLNIRPIVINDNNEIELDVESRSHNFLIAIDGRSEKLTDKTKVIIRKAPYQVKIVKQHNAHYFSTLRDKLMWGADQRQQ</sequence>
<feature type="binding site" evidence="6">
    <location>
        <begin position="191"/>
        <end position="196"/>
    </location>
    <ligand>
        <name>NAD(+)</name>
        <dbReference type="ChEBI" id="CHEBI:57540"/>
    </ligand>
</feature>
<dbReference type="SUPFAM" id="SSF111331">
    <property type="entry name" value="NAD kinase/diacylglycerol kinase-like"/>
    <property type="match status" value="1"/>
</dbReference>
<organism evidence="7 8">
    <name type="scientific">Hallella mizrahii</name>
    <dbReference type="NCBI Taxonomy" id="2606637"/>
    <lineage>
        <taxon>Bacteria</taxon>
        <taxon>Pseudomonadati</taxon>
        <taxon>Bacteroidota</taxon>
        <taxon>Bacteroidia</taxon>
        <taxon>Bacteroidales</taxon>
        <taxon>Prevotellaceae</taxon>
        <taxon>Hallella</taxon>
    </lineage>
</organism>
<dbReference type="GO" id="GO:0003951">
    <property type="term" value="F:NAD+ kinase activity"/>
    <property type="evidence" value="ECO:0007669"/>
    <property type="project" value="UniProtKB-UniRule"/>
</dbReference>
<dbReference type="GO" id="GO:0005524">
    <property type="term" value="F:ATP binding"/>
    <property type="evidence" value="ECO:0007669"/>
    <property type="project" value="UniProtKB-KW"/>
</dbReference>
<feature type="binding site" evidence="6">
    <location>
        <position position="180"/>
    </location>
    <ligand>
        <name>NAD(+)</name>
        <dbReference type="ChEBI" id="CHEBI:57540"/>
    </ligand>
</feature>
<gene>
    <name evidence="6" type="primary">nadK</name>
    <name evidence="7" type="ORF">FYJ73_12910</name>
</gene>
<evidence type="ECO:0000256" key="5">
    <source>
        <dbReference type="ARBA" id="ARBA00047925"/>
    </source>
</evidence>
<dbReference type="PANTHER" id="PTHR20275:SF0">
    <property type="entry name" value="NAD KINASE"/>
    <property type="match status" value="1"/>
</dbReference>
<comment type="catalytic activity">
    <reaction evidence="5 6">
        <text>NAD(+) + ATP = ADP + NADP(+) + H(+)</text>
        <dbReference type="Rhea" id="RHEA:18629"/>
        <dbReference type="ChEBI" id="CHEBI:15378"/>
        <dbReference type="ChEBI" id="CHEBI:30616"/>
        <dbReference type="ChEBI" id="CHEBI:57540"/>
        <dbReference type="ChEBI" id="CHEBI:58349"/>
        <dbReference type="ChEBI" id="CHEBI:456216"/>
        <dbReference type="EC" id="2.7.1.23"/>
    </reaction>
</comment>
<evidence type="ECO:0000256" key="2">
    <source>
        <dbReference type="ARBA" id="ARBA00022777"/>
    </source>
</evidence>
<dbReference type="Proteomes" id="UP000438914">
    <property type="component" value="Unassembled WGS sequence"/>
</dbReference>
<dbReference type="GO" id="GO:0006741">
    <property type="term" value="P:NADP+ biosynthetic process"/>
    <property type="evidence" value="ECO:0007669"/>
    <property type="project" value="UniProtKB-UniRule"/>
</dbReference>
<dbReference type="RefSeq" id="WP_154535142.1">
    <property type="nucleotide sequence ID" value="NZ_VUNG01000042.1"/>
</dbReference>
<dbReference type="EC" id="2.7.1.23" evidence="6"/>
<feature type="binding site" evidence="6">
    <location>
        <position position="215"/>
    </location>
    <ligand>
        <name>NAD(+)</name>
        <dbReference type="ChEBI" id="CHEBI:57540"/>
    </ligand>
</feature>
<evidence type="ECO:0000256" key="4">
    <source>
        <dbReference type="ARBA" id="ARBA00023027"/>
    </source>
</evidence>
<evidence type="ECO:0000256" key="3">
    <source>
        <dbReference type="ARBA" id="ARBA00022857"/>
    </source>
</evidence>
<comment type="function">
    <text evidence="6">Involved in the regulation of the intracellular balance of NAD and NADP, and is a key enzyme in the biosynthesis of NADP. Catalyzes specifically the phosphorylation on 2'-hydroxyl of the adenosine moiety of NAD to yield NADP.</text>
</comment>
<keyword evidence="6" id="KW-0067">ATP-binding</keyword>
<dbReference type="Gene3D" id="2.60.200.30">
    <property type="entry name" value="Probable inorganic polyphosphate/atp-NAD kinase, domain 2"/>
    <property type="match status" value="1"/>
</dbReference>
<comment type="caution">
    <text evidence="7">The sequence shown here is derived from an EMBL/GenBank/DDBJ whole genome shotgun (WGS) entry which is preliminary data.</text>
</comment>
<dbReference type="GO" id="GO:0005737">
    <property type="term" value="C:cytoplasm"/>
    <property type="evidence" value="ECO:0007669"/>
    <property type="project" value="UniProtKB-SubCell"/>
</dbReference>
<feature type="binding site" evidence="6">
    <location>
        <begin position="150"/>
        <end position="151"/>
    </location>
    <ligand>
        <name>NAD(+)</name>
        <dbReference type="ChEBI" id="CHEBI:57540"/>
    </ligand>
</feature>
<proteinExistence type="inferred from homology"/>
<comment type="subcellular location">
    <subcellularLocation>
        <location evidence="6">Cytoplasm</location>
    </subcellularLocation>
</comment>
<dbReference type="InterPro" id="IPR002504">
    <property type="entry name" value="NADK"/>
</dbReference>
<comment type="cofactor">
    <cofactor evidence="6">
        <name>a divalent metal cation</name>
        <dbReference type="ChEBI" id="CHEBI:60240"/>
    </cofactor>
</comment>
<reference evidence="7 8" key="1">
    <citation type="submission" date="2019-08" db="EMBL/GenBank/DDBJ databases">
        <title>In-depth cultivation of the pig gut microbiome towards novel bacterial diversity and tailored functional studies.</title>
        <authorList>
            <person name="Wylensek D."/>
            <person name="Hitch T.C.A."/>
            <person name="Clavel T."/>
        </authorList>
    </citation>
    <scope>NUCLEOTIDE SEQUENCE [LARGE SCALE GENOMIC DNA]</scope>
    <source>
        <strain evidence="7 8">LKV-178-WT-2A</strain>
    </source>
</reference>
<dbReference type="InterPro" id="IPR016064">
    <property type="entry name" value="NAD/diacylglycerol_kinase_sf"/>
</dbReference>
<evidence type="ECO:0000256" key="1">
    <source>
        <dbReference type="ARBA" id="ARBA00022679"/>
    </source>
</evidence>
<evidence type="ECO:0000313" key="7">
    <source>
        <dbReference type="EMBL" id="MST85556.1"/>
    </source>
</evidence>
<name>A0A7K0KHZ5_9BACT</name>
<evidence type="ECO:0000313" key="8">
    <source>
        <dbReference type="Proteomes" id="UP000438914"/>
    </source>
</evidence>
<dbReference type="PANTHER" id="PTHR20275">
    <property type="entry name" value="NAD KINASE"/>
    <property type="match status" value="1"/>
</dbReference>
<dbReference type="EMBL" id="VUNG01000042">
    <property type="protein sequence ID" value="MST85556.1"/>
    <property type="molecule type" value="Genomic_DNA"/>
</dbReference>
<dbReference type="InterPro" id="IPR017437">
    <property type="entry name" value="ATP-NAD_kinase_PpnK-typ_C"/>
</dbReference>
<keyword evidence="6" id="KW-0547">Nucleotide-binding</keyword>
<keyword evidence="2 6" id="KW-0418">Kinase</keyword>
<dbReference type="InterPro" id="IPR017438">
    <property type="entry name" value="ATP-NAD_kinase_N"/>
</dbReference>
<accession>A0A7K0KHZ5</accession>
<keyword evidence="6" id="KW-0963">Cytoplasm</keyword>
<keyword evidence="1 6" id="KW-0808">Transferase</keyword>